<keyword evidence="1" id="KW-1133">Transmembrane helix</keyword>
<feature type="domain" description="Endonuclease/exonuclease/phosphatase" evidence="2">
    <location>
        <begin position="163"/>
        <end position="349"/>
    </location>
</feature>
<evidence type="ECO:0000313" key="3">
    <source>
        <dbReference type="EMBL" id="HCO25407.1"/>
    </source>
</evidence>
<accession>A0A3D3RBL3</accession>
<gene>
    <name evidence="3" type="ORF">DIT97_21175</name>
</gene>
<evidence type="ECO:0000313" key="4">
    <source>
        <dbReference type="Proteomes" id="UP000263642"/>
    </source>
</evidence>
<dbReference type="AlphaFoldDB" id="A0A3D3RBL3"/>
<comment type="caution">
    <text evidence="3">The sequence shown here is derived from an EMBL/GenBank/DDBJ whole genome shotgun (WGS) entry which is preliminary data.</text>
</comment>
<keyword evidence="1" id="KW-0812">Transmembrane</keyword>
<dbReference type="InterPro" id="IPR036691">
    <property type="entry name" value="Endo/exonu/phosph_ase_sf"/>
</dbReference>
<keyword evidence="1" id="KW-0472">Membrane</keyword>
<dbReference type="Gene3D" id="3.60.10.10">
    <property type="entry name" value="Endonuclease/exonuclease/phosphatase"/>
    <property type="match status" value="1"/>
</dbReference>
<reference evidence="3 4" key="1">
    <citation type="journal article" date="2018" name="Nat. Biotechnol.">
        <title>A standardized bacterial taxonomy based on genome phylogeny substantially revises the tree of life.</title>
        <authorList>
            <person name="Parks D.H."/>
            <person name="Chuvochina M."/>
            <person name="Waite D.W."/>
            <person name="Rinke C."/>
            <person name="Skarshewski A."/>
            <person name="Chaumeil P.A."/>
            <person name="Hugenholtz P."/>
        </authorList>
    </citation>
    <scope>NUCLEOTIDE SEQUENCE [LARGE SCALE GENOMIC DNA]</scope>
    <source>
        <strain evidence="3">UBA9375</strain>
    </source>
</reference>
<name>A0A3D3RBL3_9PLAN</name>
<dbReference type="GO" id="GO:0003824">
    <property type="term" value="F:catalytic activity"/>
    <property type="evidence" value="ECO:0007669"/>
    <property type="project" value="InterPro"/>
</dbReference>
<dbReference type="Pfam" id="PF03372">
    <property type="entry name" value="Exo_endo_phos"/>
    <property type="match status" value="1"/>
</dbReference>
<feature type="transmembrane region" description="Helical" evidence="1">
    <location>
        <begin position="81"/>
        <end position="103"/>
    </location>
</feature>
<organism evidence="3 4">
    <name type="scientific">Gimesia maris</name>
    <dbReference type="NCBI Taxonomy" id="122"/>
    <lineage>
        <taxon>Bacteria</taxon>
        <taxon>Pseudomonadati</taxon>
        <taxon>Planctomycetota</taxon>
        <taxon>Planctomycetia</taxon>
        <taxon>Planctomycetales</taxon>
        <taxon>Planctomycetaceae</taxon>
        <taxon>Gimesia</taxon>
    </lineage>
</organism>
<proteinExistence type="predicted"/>
<sequence>MGNRPIFPSILRTGSTEIEDMNSENPDRQEHQSGVSPRLRWRKSIQVWLMKVSVLLISIFWCLAISIRFTVRDSSSVISTLIFYMSPLILLSLGAFVVFVLAWKVHWRRIAVIWLLLSILTGTWCWKTQFQNGTNANRVSKQDQSTKRVLFWNIGDRLWGLEHAINEMRHLDPDLIGLVEAGADSAEMKQFWKQTFPDHPYQVVQNGFVFLSRLPIEDTSAGRLADMGQYLKFSLQSDQSDVRAPAVFLVDIYSKVLKSRNAALKELADQASQLDQQPVLVLGDFNTPGDSVHFDPLRKNFKNSLEIAGDGYLATWPLPVPVLDLDGIWTNEFIELYHAENRWTWVSDHRPVCIEMSFTLPAEK</sequence>
<protein>
    <recommendedName>
        <fullName evidence="2">Endonuclease/exonuclease/phosphatase domain-containing protein</fullName>
    </recommendedName>
</protein>
<dbReference type="SUPFAM" id="SSF56219">
    <property type="entry name" value="DNase I-like"/>
    <property type="match status" value="1"/>
</dbReference>
<dbReference type="InterPro" id="IPR005135">
    <property type="entry name" value="Endo/exonuclease/phosphatase"/>
</dbReference>
<evidence type="ECO:0000256" key="1">
    <source>
        <dbReference type="SAM" id="Phobius"/>
    </source>
</evidence>
<evidence type="ECO:0000259" key="2">
    <source>
        <dbReference type="Pfam" id="PF03372"/>
    </source>
</evidence>
<dbReference type="Proteomes" id="UP000263642">
    <property type="component" value="Unassembled WGS sequence"/>
</dbReference>
<dbReference type="EMBL" id="DQAY01000128">
    <property type="protein sequence ID" value="HCO25407.1"/>
    <property type="molecule type" value="Genomic_DNA"/>
</dbReference>
<feature type="transmembrane region" description="Helical" evidence="1">
    <location>
        <begin position="110"/>
        <end position="130"/>
    </location>
</feature>
<feature type="transmembrane region" description="Helical" evidence="1">
    <location>
        <begin position="48"/>
        <end position="69"/>
    </location>
</feature>